<dbReference type="InterPro" id="IPR014710">
    <property type="entry name" value="RmlC-like_jellyroll"/>
</dbReference>
<reference evidence="7" key="1">
    <citation type="submission" date="2020-05" db="EMBL/GenBank/DDBJ databases">
        <title>Evolutionary and genomic comparisons of hybrid uninucleate and nonhybrid Rhizoctonia fungi.</title>
        <authorList>
            <person name="Li C."/>
            <person name="Chen X."/>
        </authorList>
    </citation>
    <scope>NUCLEOTIDE SEQUENCE</scope>
    <source>
        <strain evidence="7">AG-1 IA</strain>
    </source>
</reference>
<dbReference type="InterPro" id="IPR011051">
    <property type="entry name" value="RmlC_Cupin_sf"/>
</dbReference>
<dbReference type="Gene3D" id="3.90.226.10">
    <property type="entry name" value="2-enoyl-CoA Hydratase, Chain A, domain 1"/>
    <property type="match status" value="1"/>
</dbReference>
<evidence type="ECO:0000256" key="4">
    <source>
        <dbReference type="SAM" id="MobiDB-lite"/>
    </source>
</evidence>
<dbReference type="PANTHER" id="PTHR43176">
    <property type="entry name" value="3-HYDROXYISOBUTYRYL-COA HYDROLASE-RELATED"/>
    <property type="match status" value="1"/>
</dbReference>
<evidence type="ECO:0000256" key="1">
    <source>
        <dbReference type="ARBA" id="ARBA00001709"/>
    </source>
</evidence>
<gene>
    <name evidence="7" type="ORF">RhiXN_04476</name>
</gene>
<evidence type="ECO:0000259" key="6">
    <source>
        <dbReference type="Pfam" id="PF16113"/>
    </source>
</evidence>
<evidence type="ECO:0000259" key="5">
    <source>
        <dbReference type="Pfam" id="PF07883"/>
    </source>
</evidence>
<feature type="domain" description="Enoyl-CoA hydratase/isomerase" evidence="6">
    <location>
        <begin position="162"/>
        <end position="501"/>
    </location>
</feature>
<dbReference type="PROSITE" id="PS00166">
    <property type="entry name" value="ENOYL_COA_HYDRATASE"/>
    <property type="match status" value="1"/>
</dbReference>
<keyword evidence="7" id="KW-0413">Isomerase</keyword>
<dbReference type="Proteomes" id="UP000650533">
    <property type="component" value="Chromosome 1"/>
</dbReference>
<feature type="region of interest" description="Disordered" evidence="4">
    <location>
        <begin position="1"/>
        <end position="26"/>
    </location>
</feature>
<evidence type="ECO:0000256" key="3">
    <source>
        <dbReference type="ARBA" id="ARBA00022801"/>
    </source>
</evidence>
<dbReference type="GO" id="GO:0003860">
    <property type="term" value="F:3-hydroxyisobutyryl-CoA hydrolase activity"/>
    <property type="evidence" value="ECO:0007669"/>
    <property type="project" value="UniProtKB-EC"/>
</dbReference>
<dbReference type="GO" id="GO:0006574">
    <property type="term" value="P:L-valine catabolic process"/>
    <property type="evidence" value="ECO:0007669"/>
    <property type="project" value="TreeGrafter"/>
</dbReference>
<dbReference type="PANTHER" id="PTHR43176:SF3">
    <property type="entry name" value="3-HYDROXYISOBUTYRYL-COA HYDROLASE, MITOCHONDRIAL"/>
    <property type="match status" value="1"/>
</dbReference>
<dbReference type="RefSeq" id="XP_043176712.1">
    <property type="nucleotide sequence ID" value="XM_043324293.1"/>
</dbReference>
<dbReference type="InterPro" id="IPR032259">
    <property type="entry name" value="HIBYL-CoA-H"/>
</dbReference>
<dbReference type="GeneID" id="67026756"/>
<dbReference type="GO" id="GO:0005739">
    <property type="term" value="C:mitochondrion"/>
    <property type="evidence" value="ECO:0007669"/>
    <property type="project" value="TreeGrafter"/>
</dbReference>
<dbReference type="Gene3D" id="2.60.120.10">
    <property type="entry name" value="Jelly Rolls"/>
    <property type="match status" value="1"/>
</dbReference>
<feature type="domain" description="Cupin type-2" evidence="5">
    <location>
        <begin position="46"/>
        <end position="114"/>
    </location>
</feature>
<dbReference type="GO" id="GO:0016853">
    <property type="term" value="F:isomerase activity"/>
    <property type="evidence" value="ECO:0007669"/>
    <property type="project" value="UniProtKB-KW"/>
</dbReference>
<evidence type="ECO:0000313" key="7">
    <source>
        <dbReference type="EMBL" id="QRW16475.1"/>
    </source>
</evidence>
<dbReference type="InterPro" id="IPR013096">
    <property type="entry name" value="Cupin_2"/>
</dbReference>
<dbReference type="AlphaFoldDB" id="A0A8H8NNL3"/>
<comment type="catalytic activity">
    <reaction evidence="1">
        <text>3-hydroxy-2-methylpropanoyl-CoA + H2O = 3-hydroxy-2-methylpropanoate + CoA + H(+)</text>
        <dbReference type="Rhea" id="RHEA:20888"/>
        <dbReference type="ChEBI" id="CHEBI:11805"/>
        <dbReference type="ChEBI" id="CHEBI:15377"/>
        <dbReference type="ChEBI" id="CHEBI:15378"/>
        <dbReference type="ChEBI" id="CHEBI:57287"/>
        <dbReference type="ChEBI" id="CHEBI:57340"/>
        <dbReference type="EC" id="3.1.2.4"/>
    </reaction>
</comment>
<dbReference type="EC" id="3.1.2.4" evidence="2"/>
<protein>
    <recommendedName>
        <fullName evidence="2">3-hydroxyisobutyryl-CoA hydrolase</fullName>
        <ecNumber evidence="2">3.1.2.4</ecNumber>
    </recommendedName>
</protein>
<dbReference type="KEGG" id="rsx:RhiXN_04476"/>
<accession>A0A8H8NNL3</accession>
<name>A0A8H8NNL3_9AGAM</name>
<dbReference type="Pfam" id="PF16113">
    <property type="entry name" value="ECH_2"/>
    <property type="match status" value="1"/>
</dbReference>
<dbReference type="Pfam" id="PF07883">
    <property type="entry name" value="Cupin_2"/>
    <property type="match status" value="1"/>
</dbReference>
<evidence type="ECO:0000256" key="2">
    <source>
        <dbReference type="ARBA" id="ARBA00011915"/>
    </source>
</evidence>
<dbReference type="NCBIfam" id="NF004127">
    <property type="entry name" value="PRK05617.1"/>
    <property type="match status" value="1"/>
</dbReference>
<keyword evidence="3" id="KW-0378">Hydrolase</keyword>
<organism evidence="7 8">
    <name type="scientific">Rhizoctonia solani</name>
    <dbReference type="NCBI Taxonomy" id="456999"/>
    <lineage>
        <taxon>Eukaryota</taxon>
        <taxon>Fungi</taxon>
        <taxon>Dikarya</taxon>
        <taxon>Basidiomycota</taxon>
        <taxon>Agaricomycotina</taxon>
        <taxon>Agaricomycetes</taxon>
        <taxon>Cantharellales</taxon>
        <taxon>Ceratobasidiaceae</taxon>
        <taxon>Rhizoctonia</taxon>
    </lineage>
</organism>
<dbReference type="InterPro" id="IPR018376">
    <property type="entry name" value="Enoyl-CoA_hyd/isom_CS"/>
</dbReference>
<dbReference type="InterPro" id="IPR029045">
    <property type="entry name" value="ClpP/crotonase-like_dom_sf"/>
</dbReference>
<dbReference type="SUPFAM" id="SSF51182">
    <property type="entry name" value="RmlC-like cupins"/>
    <property type="match status" value="1"/>
</dbReference>
<evidence type="ECO:0000313" key="8">
    <source>
        <dbReference type="Proteomes" id="UP000650533"/>
    </source>
</evidence>
<dbReference type="SUPFAM" id="SSF52096">
    <property type="entry name" value="ClpP/crotonase"/>
    <property type="match status" value="1"/>
</dbReference>
<dbReference type="CDD" id="cd06558">
    <property type="entry name" value="crotonase-like"/>
    <property type="match status" value="1"/>
</dbReference>
<proteinExistence type="predicted"/>
<dbReference type="EMBL" id="CP059658">
    <property type="protein sequence ID" value="QRW16475.1"/>
    <property type="molecule type" value="Genomic_DNA"/>
</dbReference>
<sequence>MASRTGTQTSPPPKKMAHFPKIESQASESHDFRRVLWTGEHSQLVIMTIPVDGEIGEEVHTVDQHLMFTSGTAKAIVAGEEKTVKEGDLVIVPAGTKHNFINTAKTPLVLYTVYAPAEHATTSVHKSLEEGEKLEEAVARHLSGTAPVDEAPVLFKSEGNTRTYILNRPAALNTLNENMIDMLGAQIKEWNANKLCNLIIGRGNNRAFCAGGDVKDIIMNAATPEKQPEAIRFFKKEFELDFALATLTKPYVSVMDGYTMGGGVGLSIGAPFRIATEASSFAMPEAKIGYSPDVGATYFLPRLDGELGTYLALTSNAISGRTIYEFGLATHFVPQRRLPTLLAALSSLADTSPEAINRTIEEHSADISPEDPSGAFRGERRKVLDACFSYDRVESIIKDLQDVVSSAGSQAQWAQETLDAMLARSPTSLRVALQAVRRGKHKELADALQMEMGVATAFCTGASPDFITGVTHLLVNKQKTRAAWSPDTLEKTPEDITNQFFDQSPYVQRAPRLDLDRTVTPGDKLTRYALPNEATVEAAVKGSLPGSGSFALTPTELISSFERRCGQKAGLKQKIQDIIGELVASKSGYERLLTDAGGNE</sequence>
<dbReference type="CDD" id="cd02223">
    <property type="entry name" value="cupin_Bh2720-like"/>
    <property type="match status" value="1"/>
</dbReference>
<dbReference type="InterPro" id="IPR045004">
    <property type="entry name" value="ECH_dom"/>
</dbReference>